<dbReference type="SUPFAM" id="SSF57414">
    <property type="entry name" value="Hairpin loop containing domain-like"/>
    <property type="match status" value="1"/>
</dbReference>
<dbReference type="GO" id="GO:0005576">
    <property type="term" value="C:extracellular region"/>
    <property type="evidence" value="ECO:0007669"/>
    <property type="project" value="UniProtKB-SubCell"/>
</dbReference>
<dbReference type="Gene3D" id="3.50.4.10">
    <property type="entry name" value="Hepatocyte Growth Factor"/>
    <property type="match status" value="2"/>
</dbReference>
<dbReference type="FunFam" id="2.40.10.10:FF:000003">
    <property type="entry name" value="Transmembrane serine protease 3"/>
    <property type="match status" value="1"/>
</dbReference>
<reference evidence="17" key="1">
    <citation type="submission" date="2025-08" db="UniProtKB">
        <authorList>
            <consortium name="RefSeq"/>
        </authorList>
    </citation>
    <scope>IDENTIFICATION</scope>
</reference>
<dbReference type="CDD" id="cd01100">
    <property type="entry name" value="APPLE_Factor_XI_like"/>
    <property type="match status" value="1"/>
</dbReference>
<dbReference type="AlphaFoldDB" id="A0A6J2WM15"/>
<keyword evidence="3 13" id="KW-0645">Protease</keyword>
<dbReference type="PROSITE" id="PS50240">
    <property type="entry name" value="TRYPSIN_DOM"/>
    <property type="match status" value="1"/>
</dbReference>
<dbReference type="PRINTS" id="PR00722">
    <property type="entry name" value="CHYMOTRYPSIN"/>
</dbReference>
<keyword evidence="7 13" id="KW-0378">Hydrolase</keyword>
<dbReference type="GO" id="GO:0006508">
    <property type="term" value="P:proteolysis"/>
    <property type="evidence" value="ECO:0007669"/>
    <property type="project" value="UniProtKB-KW"/>
</dbReference>
<keyword evidence="5" id="KW-0732">Signal</keyword>
<evidence type="ECO:0000313" key="17">
    <source>
        <dbReference type="RefSeq" id="XP_030645323.1"/>
    </source>
</evidence>
<evidence type="ECO:0000256" key="13">
    <source>
        <dbReference type="RuleBase" id="RU363034"/>
    </source>
</evidence>
<evidence type="ECO:0000256" key="2">
    <source>
        <dbReference type="ARBA" id="ARBA00022525"/>
    </source>
</evidence>
<keyword evidence="6" id="KW-0677">Repeat</keyword>
<dbReference type="Pfam" id="PF00089">
    <property type="entry name" value="Trypsin"/>
    <property type="match status" value="1"/>
</dbReference>
<dbReference type="InterPro" id="IPR018114">
    <property type="entry name" value="TRYPSIN_HIS"/>
</dbReference>
<keyword evidence="12" id="KW-0325">Glycoprotein</keyword>
<protein>
    <submittedName>
        <fullName evidence="17">Plasma kallikrein</fullName>
    </submittedName>
</protein>
<dbReference type="InterPro" id="IPR001254">
    <property type="entry name" value="Trypsin_dom"/>
</dbReference>
<dbReference type="InterPro" id="IPR000177">
    <property type="entry name" value="Apple"/>
</dbReference>
<evidence type="ECO:0000256" key="8">
    <source>
        <dbReference type="ARBA" id="ARBA00022825"/>
    </source>
</evidence>
<dbReference type="PROSITE" id="PS00135">
    <property type="entry name" value="TRYPSIN_SER"/>
    <property type="match status" value="1"/>
</dbReference>
<dbReference type="RefSeq" id="XP_030645323.1">
    <property type="nucleotide sequence ID" value="XM_030789463.1"/>
</dbReference>
<keyword evidence="2" id="KW-0964">Secreted</keyword>
<dbReference type="PANTHER" id="PTHR24252:SF7">
    <property type="entry name" value="HYALIN"/>
    <property type="match status" value="1"/>
</dbReference>
<evidence type="ECO:0000256" key="11">
    <source>
        <dbReference type="ARBA" id="ARBA00023157"/>
    </source>
</evidence>
<dbReference type="InParanoid" id="A0A6J2WM15"/>
<evidence type="ECO:0000259" key="14">
    <source>
        <dbReference type="PROSITE" id="PS50240"/>
    </source>
</evidence>
<evidence type="ECO:0000256" key="12">
    <source>
        <dbReference type="ARBA" id="ARBA00023180"/>
    </source>
</evidence>
<name>A0A6J2WM15_CHACN</name>
<keyword evidence="8 13" id="KW-0720">Serine protease</keyword>
<dbReference type="InterPro" id="IPR001314">
    <property type="entry name" value="Peptidase_S1A"/>
</dbReference>
<dbReference type="InterPro" id="IPR043504">
    <property type="entry name" value="Peptidase_S1_PA_chymotrypsin"/>
</dbReference>
<dbReference type="OrthoDB" id="9448935at2759"/>
<dbReference type="SUPFAM" id="SSF50494">
    <property type="entry name" value="Trypsin-like serine proteases"/>
    <property type="match status" value="1"/>
</dbReference>
<proteinExistence type="predicted"/>
<dbReference type="GO" id="GO:0007596">
    <property type="term" value="P:blood coagulation"/>
    <property type="evidence" value="ECO:0007669"/>
    <property type="project" value="UniProtKB-KW"/>
</dbReference>
<dbReference type="PROSITE" id="PS50948">
    <property type="entry name" value="PAN"/>
    <property type="match status" value="1"/>
</dbReference>
<feature type="domain" description="Peptidase S1" evidence="14">
    <location>
        <begin position="210"/>
        <end position="441"/>
    </location>
</feature>
<evidence type="ECO:0000256" key="7">
    <source>
        <dbReference type="ARBA" id="ARBA00022801"/>
    </source>
</evidence>
<dbReference type="SMART" id="SM00223">
    <property type="entry name" value="APPLE"/>
    <property type="match status" value="2"/>
</dbReference>
<dbReference type="PROSITE" id="PS00134">
    <property type="entry name" value="TRYPSIN_HIS"/>
    <property type="match status" value="1"/>
</dbReference>
<evidence type="ECO:0000256" key="3">
    <source>
        <dbReference type="ARBA" id="ARBA00022670"/>
    </source>
</evidence>
<evidence type="ECO:0000313" key="16">
    <source>
        <dbReference type="Proteomes" id="UP000504632"/>
    </source>
</evidence>
<dbReference type="InterPro" id="IPR003609">
    <property type="entry name" value="Pan_app"/>
</dbReference>
<dbReference type="PANTHER" id="PTHR24252">
    <property type="entry name" value="ACROSIN-RELATED"/>
    <property type="match status" value="1"/>
</dbReference>
<dbReference type="InterPro" id="IPR009003">
    <property type="entry name" value="Peptidase_S1_PA"/>
</dbReference>
<dbReference type="Pfam" id="PF14295">
    <property type="entry name" value="PAN_4"/>
    <property type="match status" value="2"/>
</dbReference>
<dbReference type="SMART" id="SM00020">
    <property type="entry name" value="Tryp_SPc"/>
    <property type="match status" value="1"/>
</dbReference>
<dbReference type="Proteomes" id="UP000504632">
    <property type="component" value="Chromosome 12"/>
</dbReference>
<gene>
    <name evidence="17" type="primary">LOC115825673</name>
</gene>
<dbReference type="GO" id="GO:0004252">
    <property type="term" value="F:serine-type endopeptidase activity"/>
    <property type="evidence" value="ECO:0007669"/>
    <property type="project" value="InterPro"/>
</dbReference>
<keyword evidence="11" id="KW-1015">Disulfide bond</keyword>
<dbReference type="InterPro" id="IPR033116">
    <property type="entry name" value="TRYPSIN_SER"/>
</dbReference>
<evidence type="ECO:0000256" key="4">
    <source>
        <dbReference type="ARBA" id="ARBA00022696"/>
    </source>
</evidence>
<evidence type="ECO:0000259" key="15">
    <source>
        <dbReference type="PROSITE" id="PS50948"/>
    </source>
</evidence>
<dbReference type="CDD" id="cd00190">
    <property type="entry name" value="Tryp_SPc"/>
    <property type="match status" value="1"/>
</dbReference>
<keyword evidence="9" id="KW-0094">Blood coagulation</keyword>
<keyword evidence="10" id="KW-0865">Zymogen</keyword>
<evidence type="ECO:0000256" key="10">
    <source>
        <dbReference type="ARBA" id="ARBA00023145"/>
    </source>
</evidence>
<evidence type="ECO:0000256" key="5">
    <source>
        <dbReference type="ARBA" id="ARBA00022729"/>
    </source>
</evidence>
<feature type="domain" description="Apple" evidence="15">
    <location>
        <begin position="101"/>
        <end position="191"/>
    </location>
</feature>
<evidence type="ECO:0000256" key="1">
    <source>
        <dbReference type="ARBA" id="ARBA00004613"/>
    </source>
</evidence>
<keyword evidence="16" id="KW-1185">Reference proteome</keyword>
<sequence length="443" mass="49387">MSCLGFLKNFSKKTLENKFLLQNVKTRSSIDFPGHDFEQFSAASAKHCQFLCSIHPRCTYFSYTTQDYQSKRMHCFLKHNHDVKPSVTKQDVWSGMPQRFCQSSKDWIRTQYENIDFRGSDIRHITMDDEHNCQTACAHDPDCQFYTYVKNSFTPPEYRQRCYLKQVITVPVPPKVVSMNGVVSGFSLRSCSSEVPETDCGVAQIEKARVLGGSDVSPGQWPWQISLQKNRKHVCGGVIIARQWVVTAAHCLSSAYNALSVLAGITELSVSGEKYELDKKFIHPGYDVATLENDIALLKLTSPLTYGRDIAPLCLMDKTKEMSLFGQSCTVTGWGRLSSGSHSTVLQAAEVPLMSPESCAALKFGEDSNYKVLDTNVCAGYPQGGIDTCDGDSGGPLACSIEYRWYLTGITSWGQGCGLANKPGVYTRVSRYLDWIRNTMSSN</sequence>
<accession>A0A6J2WM15</accession>
<organism evidence="16 17">
    <name type="scientific">Chanos chanos</name>
    <name type="common">Milkfish</name>
    <name type="synonym">Mugil chanos</name>
    <dbReference type="NCBI Taxonomy" id="29144"/>
    <lineage>
        <taxon>Eukaryota</taxon>
        <taxon>Metazoa</taxon>
        <taxon>Chordata</taxon>
        <taxon>Craniata</taxon>
        <taxon>Vertebrata</taxon>
        <taxon>Euteleostomi</taxon>
        <taxon>Actinopterygii</taxon>
        <taxon>Neopterygii</taxon>
        <taxon>Teleostei</taxon>
        <taxon>Ostariophysi</taxon>
        <taxon>Gonorynchiformes</taxon>
        <taxon>Chanidae</taxon>
        <taxon>Chanos</taxon>
    </lineage>
</organism>
<evidence type="ECO:0000256" key="9">
    <source>
        <dbReference type="ARBA" id="ARBA00023084"/>
    </source>
</evidence>
<dbReference type="Gene3D" id="2.40.10.10">
    <property type="entry name" value="Trypsin-like serine proteases"/>
    <property type="match status" value="1"/>
</dbReference>
<evidence type="ECO:0000256" key="6">
    <source>
        <dbReference type="ARBA" id="ARBA00022737"/>
    </source>
</evidence>
<dbReference type="GeneID" id="115825673"/>
<keyword evidence="4" id="KW-0356">Hemostasis</keyword>
<comment type="subcellular location">
    <subcellularLocation>
        <location evidence="1">Secreted</location>
    </subcellularLocation>
</comment>